<evidence type="ECO:0000256" key="4">
    <source>
        <dbReference type="ARBA" id="ARBA00022553"/>
    </source>
</evidence>
<dbReference type="Proteomes" id="UP000268033">
    <property type="component" value="Unassembled WGS sequence"/>
</dbReference>
<dbReference type="EMBL" id="RJUL01000005">
    <property type="protein sequence ID" value="ROQ25952.1"/>
    <property type="molecule type" value="Genomic_DNA"/>
</dbReference>
<dbReference type="InterPro" id="IPR003594">
    <property type="entry name" value="HATPase_dom"/>
</dbReference>
<dbReference type="InterPro" id="IPR005467">
    <property type="entry name" value="His_kinase_dom"/>
</dbReference>
<dbReference type="Gene3D" id="3.30.450.40">
    <property type="match status" value="1"/>
</dbReference>
<dbReference type="FunFam" id="3.40.50.300:FF:000483">
    <property type="entry name" value="Sensor histidine kinase KdpD"/>
    <property type="match status" value="1"/>
</dbReference>
<dbReference type="PANTHER" id="PTHR45569:SF1">
    <property type="entry name" value="SENSOR PROTEIN KDPD"/>
    <property type="match status" value="1"/>
</dbReference>
<dbReference type="InterPro" id="IPR052023">
    <property type="entry name" value="Histidine_kinase_KdpD"/>
</dbReference>
<evidence type="ECO:0000256" key="13">
    <source>
        <dbReference type="SAM" id="Phobius"/>
    </source>
</evidence>
<dbReference type="Pfam" id="PF00512">
    <property type="entry name" value="HisKA"/>
    <property type="match status" value="1"/>
</dbReference>
<evidence type="ECO:0000256" key="7">
    <source>
        <dbReference type="ARBA" id="ARBA00022741"/>
    </source>
</evidence>
<dbReference type="PRINTS" id="PR00344">
    <property type="entry name" value="BCTRLSENSOR"/>
</dbReference>
<evidence type="ECO:0000259" key="14">
    <source>
        <dbReference type="PROSITE" id="PS50109"/>
    </source>
</evidence>
<feature type="transmembrane region" description="Helical" evidence="13">
    <location>
        <begin position="460"/>
        <end position="478"/>
    </location>
</feature>
<keyword evidence="10 13" id="KW-1133">Transmembrane helix</keyword>
<keyword evidence="16" id="KW-1185">Reference proteome</keyword>
<dbReference type="GO" id="GO:0000155">
    <property type="term" value="F:phosphorelay sensor kinase activity"/>
    <property type="evidence" value="ECO:0007669"/>
    <property type="project" value="InterPro"/>
</dbReference>
<reference evidence="15 16" key="1">
    <citation type="submission" date="2018-11" db="EMBL/GenBank/DDBJ databases">
        <title>Genomic Encyclopedia of Type Strains, Phase IV (KMG-IV): sequencing the most valuable type-strain genomes for metagenomic binning, comparative biology and taxonomic classification.</title>
        <authorList>
            <person name="Goeker M."/>
        </authorList>
    </citation>
    <scope>NUCLEOTIDE SEQUENCE [LARGE SCALE GENOMIC DNA]</scope>
    <source>
        <strain evidence="15 16">DSM 21945</strain>
    </source>
</reference>
<feature type="domain" description="Histidine kinase" evidence="14">
    <location>
        <begin position="639"/>
        <end position="856"/>
    </location>
</feature>
<dbReference type="STRING" id="584787.GCA_001247655_03016"/>
<evidence type="ECO:0000256" key="1">
    <source>
        <dbReference type="ARBA" id="ARBA00000085"/>
    </source>
</evidence>
<dbReference type="EC" id="2.7.13.3" evidence="3"/>
<dbReference type="Pfam" id="PF02518">
    <property type="entry name" value="HATPase_c"/>
    <property type="match status" value="1"/>
</dbReference>
<dbReference type="PROSITE" id="PS50109">
    <property type="entry name" value="HIS_KIN"/>
    <property type="match status" value="1"/>
</dbReference>
<dbReference type="InterPro" id="IPR003661">
    <property type="entry name" value="HisK_dim/P_dom"/>
</dbReference>
<dbReference type="CDD" id="cd00075">
    <property type="entry name" value="HATPase"/>
    <property type="match status" value="1"/>
</dbReference>
<keyword evidence="7" id="KW-0547">Nucleotide-binding</keyword>
<dbReference type="InterPro" id="IPR004358">
    <property type="entry name" value="Sig_transdc_His_kin-like_C"/>
</dbReference>
<dbReference type="RefSeq" id="WP_123421648.1">
    <property type="nucleotide sequence ID" value="NZ_RJUL01000005.1"/>
</dbReference>
<dbReference type="SMART" id="SM00387">
    <property type="entry name" value="HATPase_c"/>
    <property type="match status" value="1"/>
</dbReference>
<dbReference type="InterPro" id="IPR003852">
    <property type="entry name" value="Sig_transdc_His_kinase_KdpD_N"/>
</dbReference>
<evidence type="ECO:0000313" key="16">
    <source>
        <dbReference type="Proteomes" id="UP000268033"/>
    </source>
</evidence>
<feature type="transmembrane region" description="Helical" evidence="13">
    <location>
        <begin position="381"/>
        <end position="405"/>
    </location>
</feature>
<keyword evidence="11" id="KW-0902">Two-component regulatory system</keyword>
<keyword evidence="12 13" id="KW-0472">Membrane</keyword>
<keyword evidence="6 13" id="KW-0812">Transmembrane</keyword>
<dbReference type="InterPro" id="IPR027417">
    <property type="entry name" value="P-loop_NTPase"/>
</dbReference>
<gene>
    <name evidence="15" type="ORF">EDC28_105266</name>
</gene>
<dbReference type="InterPro" id="IPR029016">
    <property type="entry name" value="GAF-like_dom_sf"/>
</dbReference>
<evidence type="ECO:0000256" key="5">
    <source>
        <dbReference type="ARBA" id="ARBA00022679"/>
    </source>
</evidence>
<dbReference type="InterPro" id="IPR036890">
    <property type="entry name" value="HATPase_C_sf"/>
</dbReference>
<dbReference type="SUPFAM" id="SSF55874">
    <property type="entry name" value="ATPase domain of HSP90 chaperone/DNA topoisomerase II/histidine kinase"/>
    <property type="match status" value="1"/>
</dbReference>
<evidence type="ECO:0000256" key="11">
    <source>
        <dbReference type="ARBA" id="ARBA00023012"/>
    </source>
</evidence>
<dbReference type="InterPro" id="IPR036097">
    <property type="entry name" value="HisK_dim/P_sf"/>
</dbReference>
<evidence type="ECO:0000256" key="6">
    <source>
        <dbReference type="ARBA" id="ARBA00022692"/>
    </source>
</evidence>
<dbReference type="Gene3D" id="3.30.565.10">
    <property type="entry name" value="Histidine kinase-like ATPase, C-terminal domain"/>
    <property type="match status" value="1"/>
</dbReference>
<dbReference type="Gene3D" id="1.20.120.620">
    <property type="entry name" value="Backbone structure of the membrane domain of e. Coli histidine kinase receptor kdpd"/>
    <property type="match status" value="1"/>
</dbReference>
<evidence type="ECO:0000256" key="10">
    <source>
        <dbReference type="ARBA" id="ARBA00022989"/>
    </source>
</evidence>
<dbReference type="GO" id="GO:0005886">
    <property type="term" value="C:plasma membrane"/>
    <property type="evidence" value="ECO:0007669"/>
    <property type="project" value="TreeGrafter"/>
</dbReference>
<organism evidence="15 16">
    <name type="scientific">Gallaecimonas pentaromativorans</name>
    <dbReference type="NCBI Taxonomy" id="584787"/>
    <lineage>
        <taxon>Bacteria</taxon>
        <taxon>Pseudomonadati</taxon>
        <taxon>Pseudomonadota</taxon>
        <taxon>Gammaproteobacteria</taxon>
        <taxon>Enterobacterales</taxon>
        <taxon>Gallaecimonadaceae</taxon>
        <taxon>Gallaecimonas</taxon>
    </lineage>
</organism>
<dbReference type="SMART" id="SM00388">
    <property type="entry name" value="HisKA"/>
    <property type="match status" value="1"/>
</dbReference>
<evidence type="ECO:0000256" key="2">
    <source>
        <dbReference type="ARBA" id="ARBA00004141"/>
    </source>
</evidence>
<dbReference type="Gene3D" id="1.10.287.130">
    <property type="match status" value="1"/>
</dbReference>
<evidence type="ECO:0000256" key="12">
    <source>
        <dbReference type="ARBA" id="ARBA00023136"/>
    </source>
</evidence>
<dbReference type="AlphaFoldDB" id="A0A3N1P3M4"/>
<protein>
    <recommendedName>
        <fullName evidence="3">histidine kinase</fullName>
        <ecNumber evidence="3">2.7.13.3</ecNumber>
    </recommendedName>
</protein>
<dbReference type="GO" id="GO:0005524">
    <property type="term" value="F:ATP binding"/>
    <property type="evidence" value="ECO:0007669"/>
    <property type="project" value="UniProtKB-KW"/>
</dbReference>
<dbReference type="GO" id="GO:0005737">
    <property type="term" value="C:cytoplasm"/>
    <property type="evidence" value="ECO:0007669"/>
    <property type="project" value="UniProtKB-ARBA"/>
</dbReference>
<keyword evidence="5" id="KW-0808">Transferase</keyword>
<dbReference type="Gene3D" id="3.40.50.300">
    <property type="entry name" value="P-loop containing nucleotide triphosphate hydrolases"/>
    <property type="match status" value="1"/>
</dbReference>
<dbReference type="Pfam" id="PF13493">
    <property type="entry name" value="DUF4118"/>
    <property type="match status" value="1"/>
</dbReference>
<dbReference type="CDD" id="cd00082">
    <property type="entry name" value="HisKA"/>
    <property type="match status" value="1"/>
</dbReference>
<dbReference type="InterPro" id="IPR038318">
    <property type="entry name" value="KdpD_sf"/>
</dbReference>
<evidence type="ECO:0000313" key="15">
    <source>
        <dbReference type="EMBL" id="ROQ25952.1"/>
    </source>
</evidence>
<keyword evidence="9" id="KW-0067">ATP-binding</keyword>
<comment type="caution">
    <text evidence="15">The sequence shown here is derived from an EMBL/GenBank/DDBJ whole genome shotgun (WGS) entry which is preliminary data.</text>
</comment>
<keyword evidence="8 15" id="KW-0418">Kinase</keyword>
<sequence length="862" mass="92349">MRDDVRADALLAELEQDSPRGKLKIFLGAAPGVGKTYAMLQALPALIAQGLDVVVGVVETHGRQDTQELLAGLAVAPRRPLAHRGQTLDEMDLDGLLARRPQLAVVDELAHSNAPGSRHQKRYQDVEELLAAGIDVYSTLNVQHLESLNDVVWQLTGVRVKETLPDKVLLGADSLVLIDLPPRELLARLKEGKVYMEAQARAALQAFFSLPNLTALRELAMQAAASHVEGHMQLQWQAQGREQASLRGKLMVCLADNGAASALVRYGHRIAQRRQLPWLVLHVQTRGTPSAALADALALASQLGARVLTLASPWVGATLVDTARSQHVSQLLLGKPKPRWWRRSLLRYLLAKASQLELTLVDTQAAKPSPSPLRAPAPGRWGQLVLGGGIMTLATLIALAAAPWLPASAMALLFVLGVLATALSTSVVPATLAALLGFVAFNFFFTEPYYTLAVASNSDLLTLLALLVVGMAAGRLAAKQRQQLVGLRESHRIGTALLGLSQALASAHSKDEVLGLGASAVADALALKVFCVGSEEVLQQRGLGMTDQAALQWCLAHQQVAGHFTQTLNAAAMQYQPLGEGQALALELPNALGSGAEHQLQAMLADIRAALARVELDNRLQQSEFQAETDRMRAALLSSVSHDLKTPLASIMGASTTLLDYDDRLAPADKTELQFSILQEAQRLHGYVQNLLDMTRLGQPDFILNREPVTLAALIDGAAGRLAAALSQHPLQTHLDPALPRLRVHPALIEQVLVNILDNAARYSPPGSPIEIRAMVAAPDLLVDIIDKGAGINEADRTRIFNLFYTQPVGDGGSRGTGLGLAISRAMVEAHGGKIWAFAGPSQTGTCMRLSLPLALNTEESR</sequence>
<keyword evidence="4" id="KW-0597">Phosphoprotein</keyword>
<proteinExistence type="predicted"/>
<comment type="subcellular location">
    <subcellularLocation>
        <location evidence="2">Membrane</location>
        <topology evidence="2">Multi-pass membrane protein</topology>
    </subcellularLocation>
</comment>
<evidence type="ECO:0000256" key="9">
    <source>
        <dbReference type="ARBA" id="ARBA00022840"/>
    </source>
</evidence>
<dbReference type="Pfam" id="PF02702">
    <property type="entry name" value="KdpD"/>
    <property type="match status" value="1"/>
</dbReference>
<feature type="transmembrane region" description="Helical" evidence="13">
    <location>
        <begin position="412"/>
        <end position="440"/>
    </location>
</feature>
<evidence type="ECO:0000256" key="8">
    <source>
        <dbReference type="ARBA" id="ARBA00022777"/>
    </source>
</evidence>
<comment type="catalytic activity">
    <reaction evidence="1">
        <text>ATP + protein L-histidine = ADP + protein N-phospho-L-histidine.</text>
        <dbReference type="EC" id="2.7.13.3"/>
    </reaction>
</comment>
<dbReference type="InterPro" id="IPR025201">
    <property type="entry name" value="KdpD_TM"/>
</dbReference>
<accession>A0A3N1P3M4</accession>
<dbReference type="SUPFAM" id="SSF47384">
    <property type="entry name" value="Homodimeric domain of signal transducing histidine kinase"/>
    <property type="match status" value="1"/>
</dbReference>
<evidence type="ECO:0000256" key="3">
    <source>
        <dbReference type="ARBA" id="ARBA00012438"/>
    </source>
</evidence>
<name>A0A3N1P3M4_9GAMM</name>
<dbReference type="PANTHER" id="PTHR45569">
    <property type="entry name" value="SENSOR PROTEIN KDPD"/>
    <property type="match status" value="1"/>
</dbReference>